<dbReference type="CDD" id="cd17932">
    <property type="entry name" value="DEXQc_UvrD"/>
    <property type="match status" value="1"/>
</dbReference>
<feature type="coiled-coil region" evidence="12">
    <location>
        <begin position="10"/>
        <end position="89"/>
    </location>
</feature>
<dbReference type="GO" id="GO:0043138">
    <property type="term" value="F:3'-5' DNA helicase activity"/>
    <property type="evidence" value="ECO:0007669"/>
    <property type="project" value="UniProtKB-EC"/>
</dbReference>
<dbReference type="Pfam" id="PF13361">
    <property type="entry name" value="UvrD_C"/>
    <property type="match status" value="1"/>
</dbReference>
<dbReference type="GO" id="GO:0016887">
    <property type="term" value="F:ATP hydrolysis activity"/>
    <property type="evidence" value="ECO:0007669"/>
    <property type="project" value="RHEA"/>
</dbReference>
<evidence type="ECO:0000259" key="13">
    <source>
        <dbReference type="PROSITE" id="PS51198"/>
    </source>
</evidence>
<dbReference type="PANTHER" id="PTHR11070">
    <property type="entry name" value="UVRD / RECB / PCRA DNA HELICASE FAMILY MEMBER"/>
    <property type="match status" value="1"/>
</dbReference>
<comment type="catalytic activity">
    <reaction evidence="10">
        <text>ATP + H2O = ADP + phosphate + H(+)</text>
        <dbReference type="Rhea" id="RHEA:13065"/>
        <dbReference type="ChEBI" id="CHEBI:15377"/>
        <dbReference type="ChEBI" id="CHEBI:15378"/>
        <dbReference type="ChEBI" id="CHEBI:30616"/>
        <dbReference type="ChEBI" id="CHEBI:43474"/>
        <dbReference type="ChEBI" id="CHEBI:456216"/>
        <dbReference type="EC" id="5.6.2.4"/>
    </reaction>
</comment>
<dbReference type="InterPro" id="IPR014017">
    <property type="entry name" value="DNA_helicase_UvrD-like_C"/>
</dbReference>
<feature type="domain" description="UvrD-like helicase ATP-binding" evidence="13">
    <location>
        <begin position="154"/>
        <end position="482"/>
    </location>
</feature>
<comment type="catalytic activity">
    <reaction evidence="8">
        <text>Couples ATP hydrolysis with the unwinding of duplex DNA by translocating in the 3'-5' direction.</text>
        <dbReference type="EC" id="5.6.2.4"/>
    </reaction>
</comment>
<evidence type="ECO:0000256" key="6">
    <source>
        <dbReference type="ARBA" id="ARBA00023125"/>
    </source>
</evidence>
<evidence type="ECO:0000256" key="5">
    <source>
        <dbReference type="ARBA" id="ARBA00022840"/>
    </source>
</evidence>
<dbReference type="Gene3D" id="1.10.486.10">
    <property type="entry name" value="PCRA, domain 4"/>
    <property type="match status" value="1"/>
</dbReference>
<dbReference type="InterPro" id="IPR013986">
    <property type="entry name" value="DExx_box_DNA_helicase_dom_sf"/>
</dbReference>
<dbReference type="Gene3D" id="1.10.10.160">
    <property type="match status" value="1"/>
</dbReference>
<gene>
    <name evidence="15" type="ORF">SAMN02194393_04619</name>
</gene>
<dbReference type="Gene3D" id="3.40.50.300">
    <property type="entry name" value="P-loop containing nucleotide triphosphate hydrolases"/>
    <property type="match status" value="2"/>
</dbReference>
<dbReference type="PROSITE" id="PS51217">
    <property type="entry name" value="UVRD_HELICASE_CTER"/>
    <property type="match status" value="1"/>
</dbReference>
<evidence type="ECO:0000256" key="7">
    <source>
        <dbReference type="ARBA" id="ARBA00023235"/>
    </source>
</evidence>
<evidence type="ECO:0000256" key="12">
    <source>
        <dbReference type="SAM" id="Coils"/>
    </source>
</evidence>
<dbReference type="Pfam" id="PF00580">
    <property type="entry name" value="UvrD-helicase"/>
    <property type="match status" value="1"/>
</dbReference>
<dbReference type="GO" id="GO:0005524">
    <property type="term" value="F:ATP binding"/>
    <property type="evidence" value="ECO:0007669"/>
    <property type="project" value="UniProtKB-UniRule"/>
</dbReference>
<evidence type="ECO:0000313" key="16">
    <source>
        <dbReference type="Proteomes" id="UP000190285"/>
    </source>
</evidence>
<evidence type="ECO:0000256" key="10">
    <source>
        <dbReference type="ARBA" id="ARBA00048988"/>
    </source>
</evidence>
<evidence type="ECO:0000313" key="15">
    <source>
        <dbReference type="EMBL" id="SKC87021.1"/>
    </source>
</evidence>
<dbReference type="AlphaFoldDB" id="A0A1T5MFJ5"/>
<keyword evidence="12" id="KW-0175">Coiled coil</keyword>
<evidence type="ECO:0000256" key="3">
    <source>
        <dbReference type="ARBA" id="ARBA00022801"/>
    </source>
</evidence>
<name>A0A1T5MFJ5_9FIRM</name>
<comment type="similarity">
    <text evidence="1">Belongs to the helicase family. UvrD subfamily.</text>
</comment>
<dbReference type="GO" id="GO:0005829">
    <property type="term" value="C:cytosol"/>
    <property type="evidence" value="ECO:0007669"/>
    <property type="project" value="TreeGrafter"/>
</dbReference>
<reference evidence="15 16" key="1">
    <citation type="submission" date="2017-02" db="EMBL/GenBank/DDBJ databases">
        <authorList>
            <person name="Peterson S.W."/>
        </authorList>
    </citation>
    <scope>NUCLEOTIDE SEQUENCE [LARGE SCALE GENOMIC DNA]</scope>
    <source>
        <strain evidence="15 16">M1</strain>
    </source>
</reference>
<feature type="binding site" evidence="11">
    <location>
        <begin position="175"/>
        <end position="182"/>
    </location>
    <ligand>
        <name>ATP</name>
        <dbReference type="ChEBI" id="CHEBI:30616"/>
    </ligand>
</feature>
<evidence type="ECO:0000259" key="14">
    <source>
        <dbReference type="PROSITE" id="PS51217"/>
    </source>
</evidence>
<dbReference type="EMBL" id="FUZT01000015">
    <property type="protein sequence ID" value="SKC87021.1"/>
    <property type="molecule type" value="Genomic_DNA"/>
</dbReference>
<evidence type="ECO:0000256" key="11">
    <source>
        <dbReference type="PROSITE-ProRule" id="PRU00560"/>
    </source>
</evidence>
<evidence type="ECO:0000256" key="1">
    <source>
        <dbReference type="ARBA" id="ARBA00009922"/>
    </source>
</evidence>
<protein>
    <recommendedName>
        <fullName evidence="9">DNA 3'-5' helicase</fullName>
        <ecNumber evidence="9">5.6.2.4</ecNumber>
    </recommendedName>
</protein>
<dbReference type="EC" id="5.6.2.4" evidence="9"/>
<dbReference type="OrthoDB" id="9810135at2"/>
<organism evidence="15 16">
    <name type="scientific">Maledivibacter halophilus</name>
    <dbReference type="NCBI Taxonomy" id="36842"/>
    <lineage>
        <taxon>Bacteria</taxon>
        <taxon>Bacillati</taxon>
        <taxon>Bacillota</taxon>
        <taxon>Clostridia</taxon>
        <taxon>Peptostreptococcales</taxon>
        <taxon>Caminicellaceae</taxon>
        <taxon>Maledivibacter</taxon>
    </lineage>
</organism>
<dbReference type="InterPro" id="IPR000212">
    <property type="entry name" value="DNA_helicase_UvrD/REP"/>
</dbReference>
<feature type="domain" description="UvrD-like helicase C-terminal" evidence="14">
    <location>
        <begin position="483"/>
        <end position="788"/>
    </location>
</feature>
<keyword evidence="7" id="KW-0413">Isomerase</keyword>
<sequence length="876" mass="103629">MRLLDKLTGKQQLLAELELLKAQNNQLLIEISEKKQAKKEIMTLQEDNRNLQFEKTKYKRELDELTDRIKEREEELRELKSKIDCFECSIKESAITLETYKEDVETTSKLINVYSRLYGSINIDENKKNKSEIVNKYDDDRVFFEDMRKKNDGNPFNQEQTEAIRYNKGHLRIVAGAGSGKTQTICAKAVYLNQMEDVDYKRICMITFTRKAATEMKERIEEFSSFDTRVNRMSIGTFNSVFKNIVIKELIRKNILTQNEIDALNIILPKIKNAKKDGSCEYEDIDSDKIQYNSILNKLIKKYGLDKFEELENDENCIADRISYWQSLNYSYEEVKQFIRDQYDDKYAKMNQQENDDRVSEKFYKMLNEFEKIRKEENIMVFDDQILNIYKALQLDSVKEYIETRFDYIFIDEFQDTNQLQIDVLKLLSPPDKENLAKVIIVGDPNQSIYAFRGSDSKYIQEFKQDYPSLYTINLMKNYRSKQQIVQKANVLISNNSSNKIPPMESHNKEDHECTFVKEFDCEEKESDFIIKKIHELSTGFFTYEDEESGEEIVDKSNPNYTKCSILYRAKHQVTRILQELEKRKIPFVIDEEIDLSIFKNKTFMKFFEPWIKLTDQNTDKNEIWFGKNGILKNLLNKYFVKSSSIVEYRRLNGISMTYDDVIKLIETKSNDRNLKNLGSERAKQKYFKKHKDNISKYLKYLTNIENTKDTNLHELLDCIMNFPATYSDIDDWKNIKNELQAFNTFKELYEWKNNSETFNKERKDKLKKYENKQLNAVYLLTIHKSKGLAFENVFNIGCYDGGIPSAKAQKNMSKEELEKYRSVATPISTIEEERRLMYVALTRAKKNVFVTYPTHVNSQAKKISVFISEIMSQKY</sequence>
<accession>A0A1T5MFJ5</accession>
<keyword evidence="16" id="KW-1185">Reference proteome</keyword>
<evidence type="ECO:0000256" key="9">
    <source>
        <dbReference type="ARBA" id="ARBA00034808"/>
    </source>
</evidence>
<dbReference type="GO" id="GO:0003677">
    <property type="term" value="F:DNA binding"/>
    <property type="evidence" value="ECO:0007669"/>
    <property type="project" value="UniProtKB-KW"/>
</dbReference>
<keyword evidence="2 11" id="KW-0547">Nucleotide-binding</keyword>
<dbReference type="PROSITE" id="PS51198">
    <property type="entry name" value="UVRD_HELICASE_ATP_BIND"/>
    <property type="match status" value="1"/>
</dbReference>
<evidence type="ECO:0000256" key="8">
    <source>
        <dbReference type="ARBA" id="ARBA00034617"/>
    </source>
</evidence>
<keyword evidence="4 11" id="KW-0347">Helicase</keyword>
<dbReference type="STRING" id="36842.SAMN02194393_04619"/>
<keyword evidence="6" id="KW-0238">DNA-binding</keyword>
<proteinExistence type="inferred from homology"/>
<dbReference type="Proteomes" id="UP000190285">
    <property type="component" value="Unassembled WGS sequence"/>
</dbReference>
<dbReference type="GO" id="GO:0033202">
    <property type="term" value="C:DNA helicase complex"/>
    <property type="evidence" value="ECO:0007669"/>
    <property type="project" value="TreeGrafter"/>
</dbReference>
<evidence type="ECO:0000256" key="4">
    <source>
        <dbReference type="ARBA" id="ARBA00022806"/>
    </source>
</evidence>
<evidence type="ECO:0000256" key="2">
    <source>
        <dbReference type="ARBA" id="ARBA00022741"/>
    </source>
</evidence>
<dbReference type="RefSeq" id="WP_079495035.1">
    <property type="nucleotide sequence ID" value="NZ_FUZT01000015.1"/>
</dbReference>
<dbReference type="GO" id="GO:0000725">
    <property type="term" value="P:recombinational repair"/>
    <property type="evidence" value="ECO:0007669"/>
    <property type="project" value="TreeGrafter"/>
</dbReference>
<dbReference type="PANTHER" id="PTHR11070:SF2">
    <property type="entry name" value="ATP-DEPENDENT DNA HELICASE SRS2"/>
    <property type="match status" value="1"/>
</dbReference>
<dbReference type="InterPro" id="IPR027417">
    <property type="entry name" value="P-loop_NTPase"/>
</dbReference>
<dbReference type="InterPro" id="IPR014016">
    <property type="entry name" value="UvrD-like_ATP-bd"/>
</dbReference>
<keyword evidence="3 11" id="KW-0378">Hydrolase</keyword>
<dbReference type="SUPFAM" id="SSF52540">
    <property type="entry name" value="P-loop containing nucleoside triphosphate hydrolases"/>
    <property type="match status" value="1"/>
</dbReference>
<keyword evidence="5 11" id="KW-0067">ATP-binding</keyword>